<dbReference type="InterPro" id="IPR006059">
    <property type="entry name" value="SBP"/>
</dbReference>
<organism evidence="1 2">
    <name type="scientific">Anaerosporobacter mobilis DSM 15930</name>
    <dbReference type="NCBI Taxonomy" id="1120996"/>
    <lineage>
        <taxon>Bacteria</taxon>
        <taxon>Bacillati</taxon>
        <taxon>Bacillota</taxon>
        <taxon>Clostridia</taxon>
        <taxon>Lachnospirales</taxon>
        <taxon>Lachnospiraceae</taxon>
        <taxon>Anaerosporobacter</taxon>
    </lineage>
</organism>
<dbReference type="Proteomes" id="UP000184038">
    <property type="component" value="Unassembled WGS sequence"/>
</dbReference>
<dbReference type="EMBL" id="FRCP01000006">
    <property type="protein sequence ID" value="SHM06486.1"/>
    <property type="molecule type" value="Genomic_DNA"/>
</dbReference>
<dbReference type="Gene3D" id="3.40.190.10">
    <property type="entry name" value="Periplasmic binding protein-like II"/>
    <property type="match status" value="1"/>
</dbReference>
<evidence type="ECO:0000313" key="2">
    <source>
        <dbReference type="Proteomes" id="UP000184038"/>
    </source>
</evidence>
<sequence>MRKKKMSDNKRTRLLVLFLCVVLISSLLIGCKSRGDKETSSVPMGRYMEQELELPEEYQESHIISILSNVDNELEVYLATATTMIALIYDGESWTEKTISWINNIDQNKYMIYKVILGKDNQYYLITVDYSSGEYQYMIYKEDGELAQKLEIPWLETKTEDYKGEMSYPNVEDIQVLEDGTLVILPSIYGESVNMFDPSTGELIQDYSLIAPVAVSNQDLIGYSTDQQKLLRMDKSGRETASYVYDAVLDNSLIQEVDGNIYSLNSAGVSVLQKDGSLWQTIVEGGLTTLSDQTMVFQELAVMEKEKAAYAVLAYDSQYNIKLYYYQFDENVASIPSTQMNVYSLYLNPTIRQAIIKYQSEHPDVLINYTYAIENGEASNANLSDTIRALNTELLAGNGADILVLDGLPRDSYVEKGVLEDISDRIKPLVDDETLNKNIMQNYLSDSSCYYVPLRFQVPLAYGNKQVVEAMPSLDAMIALLENKDVTGLFNNIGAENFANLFWALYSKELVTDEKTINEEILGKYLDMLQLLMEKLGEENIFNFGTSQLQVDNAIELDRGFSMYFGENNKSETFVEQLLSLSDSQVTLAGAREVGMYYDTFDNQYIESGLVGINKASKNKELAKEFLAYLLGDKVQSSTAFDGFPVNAKALDGVMNEVDTLQGMSIAIDTEIRQIEAPDEKQVKELYDKIKELDNPISYDCMLSSLVIDQVKDFLEDKVSKEEAVQNIMNVAKGYLAE</sequence>
<name>A0A1M7FR74_9FIRM</name>
<protein>
    <submittedName>
        <fullName evidence="1">ABC-type glycerol-3-phosphate transport system, substrate-binding protein</fullName>
    </submittedName>
</protein>
<proteinExistence type="predicted"/>
<keyword evidence="2" id="KW-1185">Reference proteome</keyword>
<dbReference type="RefSeq" id="WP_073282663.1">
    <property type="nucleotide sequence ID" value="NZ_FRCP01000006.1"/>
</dbReference>
<dbReference type="PROSITE" id="PS51257">
    <property type="entry name" value="PROKAR_LIPOPROTEIN"/>
    <property type="match status" value="1"/>
</dbReference>
<dbReference type="OrthoDB" id="2081033at2"/>
<dbReference type="Pfam" id="PF01547">
    <property type="entry name" value="SBP_bac_1"/>
    <property type="match status" value="1"/>
</dbReference>
<reference evidence="1 2" key="1">
    <citation type="submission" date="2016-11" db="EMBL/GenBank/DDBJ databases">
        <authorList>
            <person name="Jaros S."/>
            <person name="Januszkiewicz K."/>
            <person name="Wedrychowicz H."/>
        </authorList>
    </citation>
    <scope>NUCLEOTIDE SEQUENCE [LARGE SCALE GENOMIC DNA]</scope>
    <source>
        <strain evidence="1 2">DSM 15930</strain>
    </source>
</reference>
<dbReference type="SUPFAM" id="SSF53850">
    <property type="entry name" value="Periplasmic binding protein-like II"/>
    <property type="match status" value="1"/>
</dbReference>
<accession>A0A1M7FR74</accession>
<dbReference type="STRING" id="1120996.SAMN02746066_00598"/>
<dbReference type="AlphaFoldDB" id="A0A1M7FR74"/>
<gene>
    <name evidence="1" type="ORF">SAMN02746066_00598</name>
</gene>
<evidence type="ECO:0000313" key="1">
    <source>
        <dbReference type="EMBL" id="SHM06486.1"/>
    </source>
</evidence>